<dbReference type="EMBL" id="KB446541">
    <property type="protein sequence ID" value="EME42297.1"/>
    <property type="molecule type" value="Genomic_DNA"/>
</dbReference>
<proteinExistence type="predicted"/>
<feature type="transmembrane region" description="Helical" evidence="2">
    <location>
        <begin position="65"/>
        <end position="84"/>
    </location>
</feature>
<evidence type="ECO:0000256" key="2">
    <source>
        <dbReference type="SAM" id="Phobius"/>
    </source>
</evidence>
<dbReference type="Proteomes" id="UP000016933">
    <property type="component" value="Unassembled WGS sequence"/>
</dbReference>
<keyword evidence="2" id="KW-0472">Membrane</keyword>
<keyword evidence="4" id="KW-1185">Reference proteome</keyword>
<evidence type="ECO:0000256" key="1">
    <source>
        <dbReference type="SAM" id="MobiDB-lite"/>
    </source>
</evidence>
<protein>
    <submittedName>
        <fullName evidence="3">Uncharacterized protein</fullName>
    </submittedName>
</protein>
<evidence type="ECO:0000313" key="3">
    <source>
        <dbReference type="EMBL" id="EME42297.1"/>
    </source>
</evidence>
<evidence type="ECO:0000313" key="4">
    <source>
        <dbReference type="Proteomes" id="UP000016933"/>
    </source>
</evidence>
<name>N1PIT9_DOTSN</name>
<keyword evidence="2" id="KW-0812">Transmembrane</keyword>
<feature type="region of interest" description="Disordered" evidence="1">
    <location>
        <begin position="86"/>
        <end position="110"/>
    </location>
</feature>
<sequence length="110" mass="12093">MLWFAWWAAVWYLAILPIAQFALSSILCISFCLPSASPSIIYLTFTDRTATTKMSSMSEIHNPRLAWVVTVAAAAFAYFGLGAASAHSAKKKQKASKWTQDTTRRGAMGK</sequence>
<accession>N1PIT9</accession>
<organism evidence="3 4">
    <name type="scientific">Dothistroma septosporum (strain NZE10 / CBS 128990)</name>
    <name type="common">Red band needle blight fungus</name>
    <name type="synonym">Mycosphaerella pini</name>
    <dbReference type="NCBI Taxonomy" id="675120"/>
    <lineage>
        <taxon>Eukaryota</taxon>
        <taxon>Fungi</taxon>
        <taxon>Dikarya</taxon>
        <taxon>Ascomycota</taxon>
        <taxon>Pezizomycotina</taxon>
        <taxon>Dothideomycetes</taxon>
        <taxon>Dothideomycetidae</taxon>
        <taxon>Mycosphaerellales</taxon>
        <taxon>Mycosphaerellaceae</taxon>
        <taxon>Dothistroma</taxon>
    </lineage>
</organism>
<keyword evidence="2" id="KW-1133">Transmembrane helix</keyword>
<gene>
    <name evidence="3" type="ORF">DOTSEDRAFT_73207</name>
</gene>
<reference evidence="3 4" key="2">
    <citation type="journal article" date="2012" name="PLoS Pathog.">
        <title>Diverse lifestyles and strategies of plant pathogenesis encoded in the genomes of eighteen Dothideomycetes fungi.</title>
        <authorList>
            <person name="Ohm R.A."/>
            <person name="Feau N."/>
            <person name="Henrissat B."/>
            <person name="Schoch C.L."/>
            <person name="Horwitz B.A."/>
            <person name="Barry K.W."/>
            <person name="Condon B.J."/>
            <person name="Copeland A.C."/>
            <person name="Dhillon B."/>
            <person name="Glaser F."/>
            <person name="Hesse C.N."/>
            <person name="Kosti I."/>
            <person name="LaButti K."/>
            <person name="Lindquist E.A."/>
            <person name="Lucas S."/>
            <person name="Salamov A.A."/>
            <person name="Bradshaw R.E."/>
            <person name="Ciuffetti L."/>
            <person name="Hamelin R.C."/>
            <person name="Kema G.H.J."/>
            <person name="Lawrence C."/>
            <person name="Scott J.A."/>
            <person name="Spatafora J.W."/>
            <person name="Turgeon B.G."/>
            <person name="de Wit P.J.G.M."/>
            <person name="Zhong S."/>
            <person name="Goodwin S.B."/>
            <person name="Grigoriev I.V."/>
        </authorList>
    </citation>
    <scope>NUCLEOTIDE SEQUENCE [LARGE SCALE GENOMIC DNA]</scope>
    <source>
        <strain evidence="4">NZE10 / CBS 128990</strain>
    </source>
</reference>
<dbReference type="AlphaFoldDB" id="N1PIT9"/>
<reference evidence="4" key="1">
    <citation type="journal article" date="2012" name="PLoS Genet.">
        <title>The genomes of the fungal plant pathogens Cladosporium fulvum and Dothistroma septosporum reveal adaptation to different hosts and lifestyles but also signatures of common ancestry.</title>
        <authorList>
            <person name="de Wit P.J.G.M."/>
            <person name="van der Burgt A."/>
            <person name="Oekmen B."/>
            <person name="Stergiopoulos I."/>
            <person name="Abd-Elsalam K.A."/>
            <person name="Aerts A.L."/>
            <person name="Bahkali A.H."/>
            <person name="Beenen H.G."/>
            <person name="Chettri P."/>
            <person name="Cox M.P."/>
            <person name="Datema E."/>
            <person name="de Vries R.P."/>
            <person name="Dhillon B."/>
            <person name="Ganley A.R."/>
            <person name="Griffiths S.A."/>
            <person name="Guo Y."/>
            <person name="Hamelin R.C."/>
            <person name="Henrissat B."/>
            <person name="Kabir M.S."/>
            <person name="Jashni M.K."/>
            <person name="Kema G."/>
            <person name="Klaubauf S."/>
            <person name="Lapidus A."/>
            <person name="Levasseur A."/>
            <person name="Lindquist E."/>
            <person name="Mehrabi R."/>
            <person name="Ohm R.A."/>
            <person name="Owen T.J."/>
            <person name="Salamov A."/>
            <person name="Schwelm A."/>
            <person name="Schijlen E."/>
            <person name="Sun H."/>
            <person name="van den Burg H.A."/>
            <person name="van Ham R.C.H.J."/>
            <person name="Zhang S."/>
            <person name="Goodwin S.B."/>
            <person name="Grigoriev I.V."/>
            <person name="Collemare J."/>
            <person name="Bradshaw R.E."/>
        </authorList>
    </citation>
    <scope>NUCLEOTIDE SEQUENCE [LARGE SCALE GENOMIC DNA]</scope>
    <source>
        <strain evidence="4">NZE10 / CBS 128990</strain>
    </source>
</reference>
<dbReference type="HOGENOM" id="CLU_2170999_0_0_1"/>